<dbReference type="CDD" id="cd06850">
    <property type="entry name" value="biotinyl_domain"/>
    <property type="match status" value="1"/>
</dbReference>
<evidence type="ECO:0000256" key="1">
    <source>
        <dbReference type="ARBA" id="ARBA00001947"/>
    </source>
</evidence>
<dbReference type="KEGG" id="htr:EPV75_11430"/>
<keyword evidence="7" id="KW-1185">Reference proteome</keyword>
<dbReference type="GO" id="GO:0016788">
    <property type="term" value="F:hydrolase activity, acting on ester bonds"/>
    <property type="evidence" value="ECO:0007669"/>
    <property type="project" value="InterPro"/>
</dbReference>
<dbReference type="EMBL" id="CP035033">
    <property type="protein sequence ID" value="QAB16231.1"/>
    <property type="molecule type" value="Genomic_DNA"/>
</dbReference>
<organism evidence="6 7">
    <name type="scientific">Hydrogenovibrio thermophilus</name>
    <dbReference type="NCBI Taxonomy" id="265883"/>
    <lineage>
        <taxon>Bacteria</taxon>
        <taxon>Pseudomonadati</taxon>
        <taxon>Pseudomonadota</taxon>
        <taxon>Gammaproteobacteria</taxon>
        <taxon>Thiotrichales</taxon>
        <taxon>Piscirickettsiaceae</taxon>
        <taxon>Hydrogenovibrio</taxon>
    </lineage>
</organism>
<feature type="domain" description="Succinylglutamate desuccinylase/Aspartoacylase catalytic" evidence="5">
    <location>
        <begin position="49"/>
        <end position="229"/>
    </location>
</feature>
<sequence>MKKPANHAITIGSETIKPGERKTVDLQVGKLYTHGELNMPVQVINGKRKGPTLFICAAIHGDELNGVEIIRRLMKVKALQRLKGTLIAVPIVNLHGFINQSRYLPDRRDLNRSFPGSSKGSLASRMAYLFLNEIVGQCSHGIDLHTGAINRTNLPQIRADLENDETLAMAEAFGAPLMMNATLRPGSLRASAVKKDIPILLYEAGEALRFDEFAIRAGVKGVLNVMKHLGMIAPGRVPKKPAKSPVIARSSYWVRAPHSGIFRALVKDGDRVQKDQTLLGVISDPFGEAEFEVYANASGIVIGQMVMPLVNEGEALFHIAQFARTDIAEERVESFSEEIYGDERLPYDSDDIPSI</sequence>
<dbReference type="CDD" id="cd06251">
    <property type="entry name" value="M14_ASTE_ASPA-like"/>
    <property type="match status" value="1"/>
</dbReference>
<dbReference type="InterPro" id="IPR053138">
    <property type="entry name" value="N-alpha-Ac-DABA_deacetylase"/>
</dbReference>
<accession>A0A410H5N1</accession>
<dbReference type="PANTHER" id="PTHR37326:SF2">
    <property type="entry name" value="SUCCINYLGLUTAMATE DESUCCINYLASE_ASPARTOACYLASE FAMILY PROTEIN"/>
    <property type="match status" value="1"/>
</dbReference>
<reference evidence="6 7" key="1">
    <citation type="journal article" date="2018" name="Environ. Microbiol.">
        <title>Genomes of ubiquitous marine and hypersaline Hydrogenovibrio, Thiomicrorhabdus and Thiomicrospira spp. encode a diversity of mechanisms to sustain chemolithoautotrophy in heterogeneous environments.</title>
        <authorList>
            <person name="Scott K.M."/>
            <person name="Williams J."/>
            <person name="Porter C.M.B."/>
            <person name="Russel S."/>
            <person name="Harmer T.L."/>
            <person name="Paul J.H."/>
            <person name="Antonen K.M."/>
            <person name="Bridges M.K."/>
            <person name="Camper G.J."/>
            <person name="Campla C.K."/>
            <person name="Casella L.G."/>
            <person name="Chase E."/>
            <person name="Conrad J.W."/>
            <person name="Cruz M.C."/>
            <person name="Dunlap D.S."/>
            <person name="Duran L."/>
            <person name="Fahsbender E.M."/>
            <person name="Goldsmith D.B."/>
            <person name="Keeley R.F."/>
            <person name="Kondoff M.R."/>
            <person name="Kussy B.I."/>
            <person name="Lane M.K."/>
            <person name="Lawler S."/>
            <person name="Leigh B.A."/>
            <person name="Lewis C."/>
            <person name="Lostal L.M."/>
            <person name="Marking D."/>
            <person name="Mancera P.A."/>
            <person name="McClenthan E.C."/>
            <person name="McIntyre E.A."/>
            <person name="Mine J.A."/>
            <person name="Modi S."/>
            <person name="Moore B.D."/>
            <person name="Morgan W.A."/>
            <person name="Nelson K.M."/>
            <person name="Nguyen K.N."/>
            <person name="Ogburn N."/>
            <person name="Parrino D.G."/>
            <person name="Pedapudi A.D."/>
            <person name="Pelham R.P."/>
            <person name="Preece A.M."/>
            <person name="Rampersad E.A."/>
            <person name="Richardson J.C."/>
            <person name="Rodgers C.M."/>
            <person name="Schaffer B.L."/>
            <person name="Sheridan N.E."/>
            <person name="Solone M.R."/>
            <person name="Staley Z.R."/>
            <person name="Tabuchi M."/>
            <person name="Waide R.J."/>
            <person name="Wanjugi P.W."/>
            <person name="Young S."/>
            <person name="Clum A."/>
            <person name="Daum C."/>
            <person name="Huntemann M."/>
            <person name="Ivanova N."/>
            <person name="Kyrpides N."/>
            <person name="Mikhailova N."/>
            <person name="Palaniappan K."/>
            <person name="Pillay M."/>
            <person name="Reddy T.B.K."/>
            <person name="Shapiro N."/>
            <person name="Stamatis D."/>
            <person name="Varghese N."/>
            <person name="Woyke T."/>
            <person name="Boden R."/>
            <person name="Freyermuth S.K."/>
            <person name="Kerfeld C.A."/>
        </authorList>
    </citation>
    <scope>NUCLEOTIDE SEQUENCE [LARGE SCALE GENOMIC DNA]</scope>
    <source>
        <strain evidence="6 7">JR-2</strain>
    </source>
</reference>
<evidence type="ECO:0000259" key="5">
    <source>
        <dbReference type="Pfam" id="PF24827"/>
    </source>
</evidence>
<keyword evidence="3" id="KW-0378">Hydrolase</keyword>
<evidence type="ECO:0000256" key="2">
    <source>
        <dbReference type="ARBA" id="ARBA00022723"/>
    </source>
</evidence>
<dbReference type="SUPFAM" id="SSF53187">
    <property type="entry name" value="Zn-dependent exopeptidases"/>
    <property type="match status" value="1"/>
</dbReference>
<dbReference type="PIRSF" id="PIRSF039012">
    <property type="entry name" value="ASP"/>
    <property type="match status" value="1"/>
</dbReference>
<dbReference type="GO" id="GO:0046872">
    <property type="term" value="F:metal ion binding"/>
    <property type="evidence" value="ECO:0007669"/>
    <property type="project" value="UniProtKB-KW"/>
</dbReference>
<dbReference type="Proteomes" id="UP000285478">
    <property type="component" value="Chromosome"/>
</dbReference>
<evidence type="ECO:0000313" key="7">
    <source>
        <dbReference type="Proteomes" id="UP000285478"/>
    </source>
</evidence>
<gene>
    <name evidence="6" type="ORF">EPV75_11430</name>
</gene>
<dbReference type="PANTHER" id="PTHR37326">
    <property type="entry name" value="BLL3975 PROTEIN"/>
    <property type="match status" value="1"/>
</dbReference>
<dbReference type="InterPro" id="IPR055438">
    <property type="entry name" value="AstE_AspA_cat"/>
</dbReference>
<protein>
    <submittedName>
        <fullName evidence="6">Succinylglutamate desuccinylase/aspartoacylase family protein</fullName>
    </submittedName>
</protein>
<dbReference type="InterPro" id="IPR043795">
    <property type="entry name" value="N-alpha-Ac-DABA-like"/>
</dbReference>
<evidence type="ECO:0000313" key="6">
    <source>
        <dbReference type="EMBL" id="QAB16231.1"/>
    </source>
</evidence>
<keyword evidence="2" id="KW-0479">Metal-binding</keyword>
<evidence type="ECO:0000256" key="4">
    <source>
        <dbReference type="ARBA" id="ARBA00022833"/>
    </source>
</evidence>
<dbReference type="RefSeq" id="WP_128385482.1">
    <property type="nucleotide sequence ID" value="NZ_CP035033.1"/>
</dbReference>
<proteinExistence type="predicted"/>
<dbReference type="Pfam" id="PF24827">
    <property type="entry name" value="AstE_AspA_cat"/>
    <property type="match status" value="1"/>
</dbReference>
<evidence type="ECO:0000256" key="3">
    <source>
        <dbReference type="ARBA" id="ARBA00022801"/>
    </source>
</evidence>
<dbReference type="AlphaFoldDB" id="A0A410H5N1"/>
<comment type="cofactor">
    <cofactor evidence="1">
        <name>Zn(2+)</name>
        <dbReference type="ChEBI" id="CHEBI:29105"/>
    </cofactor>
</comment>
<dbReference type="GO" id="GO:0016811">
    <property type="term" value="F:hydrolase activity, acting on carbon-nitrogen (but not peptide) bonds, in linear amides"/>
    <property type="evidence" value="ECO:0007669"/>
    <property type="project" value="InterPro"/>
</dbReference>
<keyword evidence="4" id="KW-0862">Zinc</keyword>
<name>A0A410H5N1_9GAMM</name>
<dbReference type="Gene3D" id="3.40.630.10">
    <property type="entry name" value="Zn peptidases"/>
    <property type="match status" value="1"/>
</dbReference>